<evidence type="ECO:0000313" key="2">
    <source>
        <dbReference type="Proteomes" id="UP000264313"/>
    </source>
</evidence>
<dbReference type="AlphaFoldDB" id="A0A351R856"/>
<gene>
    <name evidence="1" type="ORF">DCW48_00595</name>
</gene>
<proteinExistence type="predicted"/>
<comment type="caution">
    <text evidence="1">The sequence shown here is derived from an EMBL/GenBank/DDBJ whole genome shotgun (WGS) entry which is preliminary data.</text>
</comment>
<reference evidence="1 2" key="1">
    <citation type="journal article" date="2018" name="Nat. Biotechnol.">
        <title>A standardized bacterial taxonomy based on genome phylogeny substantially revises the tree of life.</title>
        <authorList>
            <person name="Parks D.H."/>
            <person name="Chuvochina M."/>
            <person name="Waite D.W."/>
            <person name="Rinke C."/>
            <person name="Skarshewski A."/>
            <person name="Chaumeil P.A."/>
            <person name="Hugenholtz P."/>
        </authorList>
    </citation>
    <scope>NUCLEOTIDE SEQUENCE [LARGE SCALE GENOMIC DNA]</scope>
    <source>
        <strain evidence="1">UBA9958</strain>
    </source>
</reference>
<dbReference type="Proteomes" id="UP000264313">
    <property type="component" value="Unassembled WGS sequence"/>
</dbReference>
<dbReference type="EMBL" id="DNAA01000017">
    <property type="protein sequence ID" value="HBA08227.1"/>
    <property type="molecule type" value="Genomic_DNA"/>
</dbReference>
<dbReference type="STRING" id="1132855.GCA_000384255_01910"/>
<evidence type="ECO:0000313" key="1">
    <source>
        <dbReference type="EMBL" id="HBA08227.1"/>
    </source>
</evidence>
<organism evidence="1 2">
    <name type="scientific">Methylotenera mobilis</name>
    <dbReference type="NCBI Taxonomy" id="359408"/>
    <lineage>
        <taxon>Bacteria</taxon>
        <taxon>Pseudomonadati</taxon>
        <taxon>Pseudomonadota</taxon>
        <taxon>Betaproteobacteria</taxon>
        <taxon>Nitrosomonadales</taxon>
        <taxon>Methylophilaceae</taxon>
        <taxon>Methylotenera</taxon>
    </lineage>
</organism>
<accession>A0A351R856</accession>
<sequence length="224" mass="25824">MCTAREKEAISAYFKLLEKKGAKSGMLYKRSLFLDQFIPLLKNQPLERSSYSKAIERIIKTIPADIWHDSLNTAREFYPFWMQDIKSIAAFSRQGGFDIQPLKWQPQPTSLKVLTDALKTAKFDATESRHLSAYKQALMDKGANQQLLDNRLNLAKILLLQLKGSPTDDARIYRVAVDVTLPLFKIDENKQLFLLVIREFYQYWIDNPDNNLGSDQGIEVTFID</sequence>
<name>A0A351R856_9PROT</name>
<protein>
    <submittedName>
        <fullName evidence="1">Uncharacterized protein</fullName>
    </submittedName>
</protein>